<evidence type="ECO:0000313" key="2">
    <source>
        <dbReference type="Proteomes" id="UP000241071"/>
    </source>
</evidence>
<organism evidence="1 2">
    <name type="scientific">Moumouvirus goulette</name>
    <dbReference type="NCBI Taxonomy" id="1247379"/>
    <lineage>
        <taxon>Viruses</taxon>
        <taxon>Varidnaviria</taxon>
        <taxon>Bamfordvirae</taxon>
        <taxon>Nucleocytoviricota</taxon>
        <taxon>Megaviricetes</taxon>
        <taxon>Imitervirales</taxon>
        <taxon>Mimiviridae</taxon>
        <taxon>Megamimivirinae</taxon>
        <taxon>Moumouvirus</taxon>
        <taxon>Moumouvirus goulettemassiliense</taxon>
    </lineage>
</organism>
<gene>
    <name evidence="1" type="ORF">glt_00643</name>
</gene>
<dbReference type="Proteomes" id="UP000241071">
    <property type="component" value="Segment"/>
</dbReference>
<keyword evidence="2" id="KW-1185">Reference proteome</keyword>
<protein>
    <submittedName>
        <fullName evidence="1">Uncharacterized protein</fullName>
    </submittedName>
</protein>
<sequence length="274" mass="32641">MEDKYSINKDIYIVKNFDNIDQINDNLLSKIKFKEFGKFHLRFFHIDLYKKKLMIETDNLILFENVYISHNKKMKIYLNPKKSNFQILQNHLKNMDEYFGSDEVKKNLFGSDYNKYKYDPILKLPVHQIYQDNDGDIKTKKEKYSNFGVKIKSDKDNNVKTWILKDNLVCKSKLENNESKYGGYSLIINDTVDDLKYKYIKKNTPIKLIFYYDFIWATKNKNMGSNKLAYGVNLKVDLLDLDNENPEIYSKTFKQIDLTYTMNVPIINNIELII</sequence>
<reference evidence="1 2" key="1">
    <citation type="submission" date="2012-10" db="EMBL/GenBank/DDBJ databases">
        <title>Complete genome sequence of Moumouvirus goulette.</title>
        <authorList>
            <person name="Fournous G."/>
            <person name="Bougalmi M."/>
            <person name="Colson P."/>
        </authorList>
    </citation>
    <scope>NUCLEOTIDE SEQUENCE [LARGE SCALE GENOMIC DNA]</scope>
</reference>
<dbReference type="EMBL" id="KC008572">
    <property type="protein sequence ID" value="AGF85451.1"/>
    <property type="molecule type" value="Genomic_DNA"/>
</dbReference>
<accession>M1PN94</accession>
<name>M1PN94_9VIRU</name>
<evidence type="ECO:0000313" key="1">
    <source>
        <dbReference type="EMBL" id="AGF85451.1"/>
    </source>
</evidence>
<proteinExistence type="predicted"/>